<keyword evidence="3" id="KW-1185">Reference proteome</keyword>
<accession>A0A133UKK8</accession>
<comment type="caution">
    <text evidence="2">The sequence shown here is derived from an EMBL/GenBank/DDBJ whole genome shotgun (WGS) entry which is preliminary data.</text>
</comment>
<dbReference type="EMBL" id="LHXQ01000032">
    <property type="protein sequence ID" value="KXA94721.1"/>
    <property type="molecule type" value="Genomic_DNA"/>
</dbReference>
<gene>
    <name evidence="2" type="ORF">AKJ36_02365</name>
</gene>
<dbReference type="Proteomes" id="UP000070155">
    <property type="component" value="Unassembled WGS sequence"/>
</dbReference>
<proteinExistence type="predicted"/>
<feature type="domain" description="DUF5615" evidence="1">
    <location>
        <begin position="6"/>
        <end position="93"/>
    </location>
</feature>
<organism evidence="2 3">
    <name type="scientific">candidate division MSBL1 archaeon SCGC-AAA259I07</name>
    <dbReference type="NCBI Taxonomy" id="1698266"/>
    <lineage>
        <taxon>Archaea</taxon>
        <taxon>Methanobacteriati</taxon>
        <taxon>Methanobacteriota</taxon>
        <taxon>candidate division MSBL1</taxon>
    </lineage>
</organism>
<dbReference type="AlphaFoldDB" id="A0A133UKK8"/>
<evidence type="ECO:0000313" key="2">
    <source>
        <dbReference type="EMBL" id="KXA94721.1"/>
    </source>
</evidence>
<evidence type="ECO:0000313" key="3">
    <source>
        <dbReference type="Proteomes" id="UP000070155"/>
    </source>
</evidence>
<dbReference type="InterPro" id="IPR041049">
    <property type="entry name" value="DUF5615"/>
</dbReference>
<name>A0A133UKK8_9EURY</name>
<evidence type="ECO:0000259" key="1">
    <source>
        <dbReference type="Pfam" id="PF18480"/>
    </source>
</evidence>
<sequence>MLVLDESVGRLLENRLERFDVETERPPKESTDREVLKFAMGKKAPVLTRDQGDFVILDNDMDHYGIIIDKYMHLRDRTLVAETIASILEKYPRLLLKNLVFLSNYYGQF</sequence>
<dbReference type="Pfam" id="PF18480">
    <property type="entry name" value="DUF5615"/>
    <property type="match status" value="1"/>
</dbReference>
<protein>
    <recommendedName>
        <fullName evidence="1">DUF5615 domain-containing protein</fullName>
    </recommendedName>
</protein>
<reference evidence="2 3" key="1">
    <citation type="journal article" date="2016" name="Sci. Rep.">
        <title>Metabolic traits of an uncultured archaeal lineage -MSBL1- from brine pools of the Red Sea.</title>
        <authorList>
            <person name="Mwirichia R."/>
            <person name="Alam I."/>
            <person name="Rashid M."/>
            <person name="Vinu M."/>
            <person name="Ba-Alawi W."/>
            <person name="Anthony Kamau A."/>
            <person name="Kamanda Ngugi D."/>
            <person name="Goker M."/>
            <person name="Klenk H.P."/>
            <person name="Bajic V."/>
            <person name="Stingl U."/>
        </authorList>
    </citation>
    <scope>NUCLEOTIDE SEQUENCE [LARGE SCALE GENOMIC DNA]</scope>
    <source>
        <strain evidence="2">SCGC-AAA259I07</strain>
    </source>
</reference>